<dbReference type="InterPro" id="IPR001486">
    <property type="entry name" value="Hemoglobin_trunc"/>
</dbReference>
<dbReference type="PROSITE" id="PS01213">
    <property type="entry name" value="GLOBIN_FAM_2"/>
    <property type="match status" value="1"/>
</dbReference>
<evidence type="ECO:0000256" key="9">
    <source>
        <dbReference type="PIRSR" id="PIRSR601486-1"/>
    </source>
</evidence>
<keyword evidence="4 7" id="KW-0561">Oxygen transport</keyword>
<evidence type="ECO:0000256" key="6">
    <source>
        <dbReference type="ARBA" id="ARBA00023004"/>
    </source>
</evidence>
<dbReference type="GO" id="GO:0020037">
    <property type="term" value="F:heme binding"/>
    <property type="evidence" value="ECO:0007669"/>
    <property type="project" value="InterPro"/>
</dbReference>
<reference evidence="10 11" key="1">
    <citation type="submission" date="2019-02" db="EMBL/GenBank/DDBJ databases">
        <title>Deep-cultivation of Planctomycetes and their phenomic and genomic characterization uncovers novel biology.</title>
        <authorList>
            <person name="Wiegand S."/>
            <person name="Jogler M."/>
            <person name="Boedeker C."/>
            <person name="Pinto D."/>
            <person name="Vollmers J."/>
            <person name="Rivas-Marin E."/>
            <person name="Kohn T."/>
            <person name="Peeters S.H."/>
            <person name="Heuer A."/>
            <person name="Rast P."/>
            <person name="Oberbeckmann S."/>
            <person name="Bunk B."/>
            <person name="Jeske O."/>
            <person name="Meyerdierks A."/>
            <person name="Storesund J.E."/>
            <person name="Kallscheuer N."/>
            <person name="Luecker S."/>
            <person name="Lage O.M."/>
            <person name="Pohl T."/>
            <person name="Merkel B.J."/>
            <person name="Hornburger P."/>
            <person name="Mueller R.-W."/>
            <person name="Bruemmer F."/>
            <person name="Labrenz M."/>
            <person name="Spormann A.M."/>
            <person name="Op den Camp H."/>
            <person name="Overmann J."/>
            <person name="Amann R."/>
            <person name="Jetten M.S.M."/>
            <person name="Mascher T."/>
            <person name="Medema M.H."/>
            <person name="Devos D.P."/>
            <person name="Kaster A.-K."/>
            <person name="Ovreas L."/>
            <person name="Rohde M."/>
            <person name="Galperin M.Y."/>
            <person name="Jogler C."/>
        </authorList>
    </citation>
    <scope>NUCLEOTIDE SEQUENCE [LARGE SCALE GENOMIC DNA]</scope>
    <source>
        <strain evidence="10 11">SV_7m_r</strain>
    </source>
</reference>
<feature type="binding site" description="distal binding residue" evidence="9">
    <location>
        <position position="46"/>
    </location>
    <ligand>
        <name>heme</name>
        <dbReference type="ChEBI" id="CHEBI:30413"/>
    </ligand>
    <ligandPart>
        <name>Fe</name>
        <dbReference type="ChEBI" id="CHEBI:18248"/>
    </ligandPart>
</feature>
<proteinExistence type="inferred from homology"/>
<dbReference type="InterPro" id="IPR016339">
    <property type="entry name" value="Hemoglobin_trunc_I"/>
</dbReference>
<evidence type="ECO:0000313" key="11">
    <source>
        <dbReference type="Proteomes" id="UP000315003"/>
    </source>
</evidence>
<dbReference type="RefSeq" id="WP_145269030.1">
    <property type="nucleotide sequence ID" value="NZ_CP036272.1"/>
</dbReference>
<evidence type="ECO:0000256" key="3">
    <source>
        <dbReference type="ARBA" id="ARBA00022617"/>
    </source>
</evidence>
<comment type="cofactor">
    <cofactor evidence="8">
        <name>heme</name>
        <dbReference type="ChEBI" id="CHEBI:30413"/>
    </cofactor>
    <text evidence="8">Binds 1 heme group per subunit.</text>
</comment>
<keyword evidence="11" id="KW-1185">Reference proteome</keyword>
<keyword evidence="3 7" id="KW-0349">Heme</keyword>
<evidence type="ECO:0000256" key="4">
    <source>
        <dbReference type="ARBA" id="ARBA00022621"/>
    </source>
</evidence>
<evidence type="ECO:0000256" key="5">
    <source>
        <dbReference type="ARBA" id="ARBA00022723"/>
    </source>
</evidence>
<gene>
    <name evidence="10" type="primary">glbN_2</name>
    <name evidence="10" type="ORF">SV7mr_05960</name>
</gene>
<name>A0A517SPQ4_9BACT</name>
<comment type="similarity">
    <text evidence="1 7">Belongs to the truncated hemoglobin family. Group I subfamily.</text>
</comment>
<dbReference type="EMBL" id="CP036272">
    <property type="protein sequence ID" value="QDT58107.1"/>
    <property type="molecule type" value="Genomic_DNA"/>
</dbReference>
<dbReference type="CDD" id="cd00454">
    <property type="entry name" value="TrHb1_N"/>
    <property type="match status" value="1"/>
</dbReference>
<sequence length="122" mass="13541">MSSLFERIGGKPAVEAAVDLFYEKVLADNRIKHFFEGVDMKRQANHQKMFLTYAFGGAPNYPGKSMRQAHQRLVDDLGLTDEHFDAVIENLGATLKELGVADDRIGEAAAIAESTRNDVLCR</sequence>
<dbReference type="OrthoDB" id="280842at2"/>
<dbReference type="InterPro" id="IPR012292">
    <property type="entry name" value="Globin/Proto"/>
</dbReference>
<protein>
    <recommendedName>
        <fullName evidence="7">Group 1 truncated hemoglobin</fullName>
    </recommendedName>
</protein>
<keyword evidence="2 7" id="KW-0813">Transport</keyword>
<dbReference type="InterPro" id="IPR019795">
    <property type="entry name" value="Globin_bac-like_CS"/>
</dbReference>
<dbReference type="InterPro" id="IPR009050">
    <property type="entry name" value="Globin-like_sf"/>
</dbReference>
<keyword evidence="5 7" id="KW-0479">Metal-binding</keyword>
<feature type="binding site" description="proximal binding residue" evidence="8">
    <location>
        <position position="70"/>
    </location>
    <ligand>
        <name>heme</name>
        <dbReference type="ChEBI" id="CHEBI:30413"/>
    </ligand>
    <ligandPart>
        <name>Fe</name>
        <dbReference type="ChEBI" id="CHEBI:18248"/>
    </ligandPart>
</feature>
<dbReference type="SUPFAM" id="SSF46458">
    <property type="entry name" value="Globin-like"/>
    <property type="match status" value="1"/>
</dbReference>
<dbReference type="Proteomes" id="UP000315003">
    <property type="component" value="Chromosome"/>
</dbReference>
<evidence type="ECO:0000256" key="1">
    <source>
        <dbReference type="ARBA" id="ARBA00009660"/>
    </source>
</evidence>
<dbReference type="PIRSF" id="PIRSF002030">
    <property type="entry name" value="Globin_Protozoa/Cyanobacteria"/>
    <property type="match status" value="1"/>
</dbReference>
<keyword evidence="6 7" id="KW-0408">Iron</keyword>
<organism evidence="10 11">
    <name type="scientific">Stieleria bergensis</name>
    <dbReference type="NCBI Taxonomy" id="2528025"/>
    <lineage>
        <taxon>Bacteria</taxon>
        <taxon>Pseudomonadati</taxon>
        <taxon>Planctomycetota</taxon>
        <taxon>Planctomycetia</taxon>
        <taxon>Pirellulales</taxon>
        <taxon>Pirellulaceae</taxon>
        <taxon>Stieleria</taxon>
    </lineage>
</organism>
<dbReference type="AlphaFoldDB" id="A0A517SPQ4"/>
<dbReference type="GO" id="GO:0005344">
    <property type="term" value="F:oxygen carrier activity"/>
    <property type="evidence" value="ECO:0007669"/>
    <property type="project" value="UniProtKB-UniRule"/>
</dbReference>
<dbReference type="GO" id="GO:0019825">
    <property type="term" value="F:oxygen binding"/>
    <property type="evidence" value="ECO:0007669"/>
    <property type="project" value="InterPro"/>
</dbReference>
<dbReference type="GO" id="GO:0046872">
    <property type="term" value="F:metal ion binding"/>
    <property type="evidence" value="ECO:0007669"/>
    <property type="project" value="UniProtKB-UniRule"/>
</dbReference>
<accession>A0A517SPQ4</accession>
<evidence type="ECO:0000256" key="7">
    <source>
        <dbReference type="PIRNR" id="PIRNR002030"/>
    </source>
</evidence>
<dbReference type="Gene3D" id="1.10.490.10">
    <property type="entry name" value="Globins"/>
    <property type="match status" value="1"/>
</dbReference>
<evidence type="ECO:0000256" key="8">
    <source>
        <dbReference type="PIRSR" id="PIRSR002030-1"/>
    </source>
</evidence>
<evidence type="ECO:0000256" key="2">
    <source>
        <dbReference type="ARBA" id="ARBA00022448"/>
    </source>
</evidence>
<evidence type="ECO:0000313" key="10">
    <source>
        <dbReference type="EMBL" id="QDT58107.1"/>
    </source>
</evidence>
<dbReference type="Pfam" id="PF01152">
    <property type="entry name" value="Bac_globin"/>
    <property type="match status" value="1"/>
</dbReference>